<gene>
    <name evidence="2" type="ORF">CANTEDRAFT_94582</name>
</gene>
<dbReference type="PANTHER" id="PTHR43991">
    <property type="entry name" value="WD REPEAT PROTEIN (AFU_ORTHOLOGUE AFUA_8G05640)-RELATED"/>
    <property type="match status" value="1"/>
</dbReference>
<dbReference type="EMBL" id="GL996527">
    <property type="protein sequence ID" value="EGV62619.1"/>
    <property type="molecule type" value="Genomic_DNA"/>
</dbReference>
<dbReference type="PANTHER" id="PTHR43991:SF12">
    <property type="entry name" value="WD REPEAT PROTEIN (AFU_ORTHOLOGUE AFUA_8G05640)"/>
    <property type="match status" value="1"/>
</dbReference>
<evidence type="ECO:0000313" key="3">
    <source>
        <dbReference type="Proteomes" id="UP000000707"/>
    </source>
</evidence>
<sequence>MGANTNDIQGVDWPPGLKEKFYSDRRRIGSDKWFHNIPGSLDRAVNKVSILSSRSHTEFFKYHKFYSKLKLHITHFQLRNLVCSNNITGGIFYPSSHFHDNHLQTTNNFESTDSIHSYFKINRLSPDEQSNVRNSMQLDCVMDSRSLLRNSNSRISTLACSDKYLVSGTFEGDYILTDISDPQHFLHLGEHNLTRNYDGITNSIVINDNKQLIASSNDKSIRLVDLSTNHKTEIVLPFAGNCLAMNRFNPNEIFVSGDYLSSFILDKRIPLTKFEQVVQYKGQEDYSFSCDWSPTNENLLLSGNQDGNVRIWDKRFNEEPLFSWKGSLGLSSGDVVPGPVRNTKFSHKGQFVCWGESLDHVGIVNIDDLHSNTQQMDRIQSIDFIGKCTGLSFCETENGYGEQLIIGVNDCPLGGILSYSLESSEKCLDFDLRF</sequence>
<dbReference type="InterPro" id="IPR036322">
    <property type="entry name" value="WD40_repeat_dom_sf"/>
</dbReference>
<dbReference type="AlphaFoldDB" id="G3B801"/>
<dbReference type="InterPro" id="IPR001680">
    <property type="entry name" value="WD40_rpt"/>
</dbReference>
<evidence type="ECO:0000256" key="1">
    <source>
        <dbReference type="PROSITE-ProRule" id="PRU00221"/>
    </source>
</evidence>
<dbReference type="Pfam" id="PF00400">
    <property type="entry name" value="WD40"/>
    <property type="match status" value="1"/>
</dbReference>
<dbReference type="PROSITE" id="PS50294">
    <property type="entry name" value="WD_REPEATS_REGION"/>
    <property type="match status" value="1"/>
</dbReference>
<protein>
    <submittedName>
        <fullName evidence="2">WD40 repeat-like protein</fullName>
    </submittedName>
</protein>
<dbReference type="SUPFAM" id="SSF50978">
    <property type="entry name" value="WD40 repeat-like"/>
    <property type="match status" value="1"/>
</dbReference>
<dbReference type="SMART" id="SM00320">
    <property type="entry name" value="WD40"/>
    <property type="match status" value="2"/>
</dbReference>
<keyword evidence="3" id="KW-1185">Reference proteome</keyword>
<dbReference type="InterPro" id="IPR015943">
    <property type="entry name" value="WD40/YVTN_repeat-like_dom_sf"/>
</dbReference>
<name>G3B801_CANTC</name>
<organism evidence="3">
    <name type="scientific">Candida tenuis (strain ATCC 10573 / BCRC 21748 / CBS 615 / JCM 9827 / NBRC 10315 / NRRL Y-1498 / VKM Y-70)</name>
    <name type="common">Yeast</name>
    <name type="synonym">Yamadazyma tenuis</name>
    <dbReference type="NCBI Taxonomy" id="590646"/>
    <lineage>
        <taxon>Eukaryota</taxon>
        <taxon>Fungi</taxon>
        <taxon>Dikarya</taxon>
        <taxon>Ascomycota</taxon>
        <taxon>Saccharomycotina</taxon>
        <taxon>Pichiomycetes</taxon>
        <taxon>Debaryomycetaceae</taxon>
        <taxon>Yamadazyma</taxon>
    </lineage>
</organism>
<keyword evidence="1" id="KW-0853">WD repeat</keyword>
<proteinExistence type="predicted"/>
<dbReference type="Gene3D" id="2.130.10.10">
    <property type="entry name" value="YVTN repeat-like/Quinoprotein amine dehydrogenase"/>
    <property type="match status" value="1"/>
</dbReference>
<dbReference type="OrthoDB" id="20669at2759"/>
<feature type="repeat" description="WD" evidence="1">
    <location>
        <begin position="280"/>
        <end position="313"/>
    </location>
</feature>
<accession>G3B801</accession>
<evidence type="ECO:0000313" key="2">
    <source>
        <dbReference type="EMBL" id="EGV62619.1"/>
    </source>
</evidence>
<dbReference type="Proteomes" id="UP000000707">
    <property type="component" value="Unassembled WGS sequence"/>
</dbReference>
<dbReference type="PROSITE" id="PS50082">
    <property type="entry name" value="WD_REPEATS_2"/>
    <property type="match status" value="1"/>
</dbReference>
<reference evidence="2 3" key="1">
    <citation type="journal article" date="2011" name="Proc. Natl. Acad. Sci. U.S.A.">
        <title>Comparative genomics of xylose-fermenting fungi for enhanced biofuel production.</title>
        <authorList>
            <person name="Wohlbach D.J."/>
            <person name="Kuo A."/>
            <person name="Sato T.K."/>
            <person name="Potts K.M."/>
            <person name="Salamov A.A."/>
            <person name="LaButti K.M."/>
            <person name="Sun H."/>
            <person name="Clum A."/>
            <person name="Pangilinan J.L."/>
            <person name="Lindquist E.A."/>
            <person name="Lucas S."/>
            <person name="Lapidus A."/>
            <person name="Jin M."/>
            <person name="Gunawan C."/>
            <person name="Balan V."/>
            <person name="Dale B.E."/>
            <person name="Jeffries T.W."/>
            <person name="Zinkel R."/>
            <person name="Barry K.W."/>
            <person name="Grigoriev I.V."/>
            <person name="Gasch A.P."/>
        </authorList>
    </citation>
    <scope>NUCLEOTIDE SEQUENCE [LARGE SCALE GENOMIC DNA]</scope>
    <source>
        <strain evidence="3">ATCC 10573 / BCRC 21748 / CBS 615 / JCM 9827 / NBRC 10315 / NRRL Y-1498 / VKM Y-70</strain>
    </source>
</reference>